<protein>
    <recommendedName>
        <fullName evidence="2">DUF5658 domain-containing protein</fullName>
    </recommendedName>
</protein>
<keyword evidence="1" id="KW-0812">Transmembrane</keyword>
<feature type="transmembrane region" description="Helical" evidence="1">
    <location>
        <begin position="96"/>
        <end position="116"/>
    </location>
</feature>
<comment type="caution">
    <text evidence="3">The sequence shown here is derived from an EMBL/GenBank/DDBJ whole genome shotgun (WGS) entry which is preliminary data.</text>
</comment>
<dbReference type="EMBL" id="SRHE01000033">
    <property type="protein sequence ID" value="TWW12183.1"/>
    <property type="molecule type" value="Genomic_DNA"/>
</dbReference>
<evidence type="ECO:0000256" key="1">
    <source>
        <dbReference type="SAM" id="Phobius"/>
    </source>
</evidence>
<reference evidence="3 4" key="1">
    <citation type="submission" date="2019-08" db="EMBL/GenBank/DDBJ databases">
        <title>100 year-old enigma solved: identification of Planctomyces bekefii, the type genus and species of the phylum Planctomycetes.</title>
        <authorList>
            <person name="Svetlana D.N."/>
            <person name="Overmann J."/>
        </authorList>
    </citation>
    <scope>NUCLEOTIDE SEQUENCE [LARGE SCALE GENOMIC DNA]</scope>
    <source>
        <strain evidence="3">Phe10_nw2017</strain>
    </source>
</reference>
<dbReference type="InterPro" id="IPR043717">
    <property type="entry name" value="DUF5658"/>
</dbReference>
<evidence type="ECO:0000313" key="4">
    <source>
        <dbReference type="Proteomes" id="UP000321083"/>
    </source>
</evidence>
<sequence>MSSRGRQRKSRQALETAISWFLLACALDVAMTHILLHQSAAGNTTVTFVESNPLARYILHRWGLMGMVMFKAVLSLLVAGIAVVVHPHRPLVARGLLYGGTLVVGTVVVYSMRLLLLHR</sequence>
<evidence type="ECO:0000259" key="2">
    <source>
        <dbReference type="Pfam" id="PF18902"/>
    </source>
</evidence>
<gene>
    <name evidence="3" type="ORF">E3A20_03180</name>
</gene>
<keyword evidence="1" id="KW-0472">Membrane</keyword>
<organism evidence="3 4">
    <name type="scientific">Planctomyces bekefii</name>
    <dbReference type="NCBI Taxonomy" id="1653850"/>
    <lineage>
        <taxon>Bacteria</taxon>
        <taxon>Pseudomonadati</taxon>
        <taxon>Planctomycetota</taxon>
        <taxon>Planctomycetia</taxon>
        <taxon>Planctomycetales</taxon>
        <taxon>Planctomycetaceae</taxon>
        <taxon>Planctomyces</taxon>
    </lineage>
</organism>
<feature type="transmembrane region" description="Helical" evidence="1">
    <location>
        <begin position="62"/>
        <end position="84"/>
    </location>
</feature>
<evidence type="ECO:0000313" key="3">
    <source>
        <dbReference type="EMBL" id="TWW12183.1"/>
    </source>
</evidence>
<reference evidence="3 4" key="2">
    <citation type="submission" date="2019-08" db="EMBL/GenBank/DDBJ databases">
        <authorList>
            <person name="Henke P."/>
        </authorList>
    </citation>
    <scope>NUCLEOTIDE SEQUENCE [LARGE SCALE GENOMIC DNA]</scope>
    <source>
        <strain evidence="3">Phe10_nw2017</strain>
    </source>
</reference>
<keyword evidence="1" id="KW-1133">Transmembrane helix</keyword>
<feature type="domain" description="DUF5658" evidence="2">
    <location>
        <begin position="21"/>
        <end position="114"/>
    </location>
</feature>
<proteinExistence type="predicted"/>
<dbReference type="AlphaFoldDB" id="A0A5C6MD62"/>
<name>A0A5C6MD62_9PLAN</name>
<keyword evidence="4" id="KW-1185">Reference proteome</keyword>
<accession>A0A5C6MD62</accession>
<dbReference type="Proteomes" id="UP000321083">
    <property type="component" value="Unassembled WGS sequence"/>
</dbReference>
<dbReference type="Pfam" id="PF18902">
    <property type="entry name" value="DUF5658"/>
    <property type="match status" value="1"/>
</dbReference>